<sequence length="136" mass="15389">MAVHDIVTSKLYRTKNVSLEKYFREEWKISRAQVYRFMDCAVVLKQLEDLSPHPSRERICRSLKRLAKNRHDMRKLWTTVLTNCDNDSENVSSTQISETWKELLQGGVVTGLAESLFETGFKVPEGVVLGGGNGGG</sequence>
<protein>
    <submittedName>
        <fullName evidence="1">Uncharacterized protein</fullName>
    </submittedName>
</protein>
<comment type="caution">
    <text evidence="1">The sequence shown here is derived from an EMBL/GenBank/DDBJ whole genome shotgun (WGS) entry which is preliminary data.</text>
</comment>
<evidence type="ECO:0000313" key="1">
    <source>
        <dbReference type="EMBL" id="KAJ3024773.1"/>
    </source>
</evidence>
<reference evidence="1" key="1">
    <citation type="submission" date="2020-05" db="EMBL/GenBank/DDBJ databases">
        <title>Phylogenomic resolution of chytrid fungi.</title>
        <authorList>
            <person name="Stajich J.E."/>
            <person name="Amses K."/>
            <person name="Simmons R."/>
            <person name="Seto K."/>
            <person name="Myers J."/>
            <person name="Bonds A."/>
            <person name="Quandt C.A."/>
            <person name="Barry K."/>
            <person name="Liu P."/>
            <person name="Grigoriev I."/>
            <person name="Longcore J.E."/>
            <person name="James T.Y."/>
        </authorList>
    </citation>
    <scope>NUCLEOTIDE SEQUENCE</scope>
    <source>
        <strain evidence="1">JEL0318</strain>
    </source>
</reference>
<name>A0AAD5RZG3_9FUNG</name>
<gene>
    <name evidence="1" type="ORF">HK097_006849</name>
</gene>
<dbReference type="EMBL" id="JADGJD010003228">
    <property type="protein sequence ID" value="KAJ3024773.1"/>
    <property type="molecule type" value="Genomic_DNA"/>
</dbReference>
<keyword evidence="2" id="KW-1185">Reference proteome</keyword>
<feature type="non-terminal residue" evidence="1">
    <location>
        <position position="1"/>
    </location>
</feature>
<evidence type="ECO:0000313" key="2">
    <source>
        <dbReference type="Proteomes" id="UP001212841"/>
    </source>
</evidence>
<dbReference type="AlphaFoldDB" id="A0AAD5RZG3"/>
<proteinExistence type="predicted"/>
<organism evidence="1 2">
    <name type="scientific">Rhizophlyctis rosea</name>
    <dbReference type="NCBI Taxonomy" id="64517"/>
    <lineage>
        <taxon>Eukaryota</taxon>
        <taxon>Fungi</taxon>
        <taxon>Fungi incertae sedis</taxon>
        <taxon>Chytridiomycota</taxon>
        <taxon>Chytridiomycota incertae sedis</taxon>
        <taxon>Chytridiomycetes</taxon>
        <taxon>Rhizophlyctidales</taxon>
        <taxon>Rhizophlyctidaceae</taxon>
        <taxon>Rhizophlyctis</taxon>
    </lineage>
</organism>
<accession>A0AAD5RZG3</accession>
<dbReference type="Proteomes" id="UP001212841">
    <property type="component" value="Unassembled WGS sequence"/>
</dbReference>